<sequence>MTDDGWAQFARALTTELARLPENAIIVLHERGKPWHLAQFVQRAGDPAGGDRRIGYLRAEVGGDTVDAEGTTRPSARSTRMLEALGWHPADPDDTNWWQELTWPATTAEYDRLVDAVVTVLRDLNEVDRPADLVYRSWEPSGLDRTLHLPGVAPKDGDPDPA</sequence>
<protein>
    <recommendedName>
        <fullName evidence="1">TY-Chap N-terminal domain-containing protein</fullName>
    </recommendedName>
</protein>
<evidence type="ECO:0000313" key="2">
    <source>
        <dbReference type="EMBL" id="UWZ38900.1"/>
    </source>
</evidence>
<dbReference type="EMBL" id="CP073721">
    <property type="protein sequence ID" value="UWZ38900.1"/>
    <property type="molecule type" value="Genomic_DNA"/>
</dbReference>
<dbReference type="Proteomes" id="UP001058271">
    <property type="component" value="Chromosome"/>
</dbReference>
<gene>
    <name evidence="2" type="ORF">Drose_12145</name>
</gene>
<dbReference type="InterPro" id="IPR054344">
    <property type="entry name" value="TY-Chap_N"/>
</dbReference>
<reference evidence="2" key="1">
    <citation type="submission" date="2021-04" db="EMBL/GenBank/DDBJ databases">
        <title>Biosynthetic gene clusters of Dactylosporangioum roseum.</title>
        <authorList>
            <person name="Hartkoorn R.C."/>
            <person name="Beaudoing E."/>
            <person name="Hot D."/>
            <person name="Moureu S."/>
        </authorList>
    </citation>
    <scope>NUCLEOTIDE SEQUENCE</scope>
    <source>
        <strain evidence="2">NRRL B-16295</strain>
    </source>
</reference>
<dbReference type="RefSeq" id="WP_260728291.1">
    <property type="nucleotide sequence ID" value="NZ_BAAABS010000041.1"/>
</dbReference>
<proteinExistence type="predicted"/>
<dbReference type="Pfam" id="PF22552">
    <property type="entry name" value="TY-Chap3"/>
    <property type="match status" value="1"/>
</dbReference>
<keyword evidence="3" id="KW-1185">Reference proteome</keyword>
<evidence type="ECO:0000313" key="3">
    <source>
        <dbReference type="Proteomes" id="UP001058271"/>
    </source>
</evidence>
<feature type="domain" description="TY-Chap N-terminal" evidence="1">
    <location>
        <begin position="5"/>
        <end position="133"/>
    </location>
</feature>
<organism evidence="2 3">
    <name type="scientific">Dactylosporangium roseum</name>
    <dbReference type="NCBI Taxonomy" id="47989"/>
    <lineage>
        <taxon>Bacteria</taxon>
        <taxon>Bacillati</taxon>
        <taxon>Actinomycetota</taxon>
        <taxon>Actinomycetes</taxon>
        <taxon>Micromonosporales</taxon>
        <taxon>Micromonosporaceae</taxon>
        <taxon>Dactylosporangium</taxon>
    </lineage>
</organism>
<name>A0ABY5Z9X9_9ACTN</name>
<accession>A0ABY5Z9X9</accession>
<evidence type="ECO:0000259" key="1">
    <source>
        <dbReference type="Pfam" id="PF22552"/>
    </source>
</evidence>